<organism evidence="1 2">
    <name type="scientific">Mycolicibacterium septicum</name>
    <dbReference type="NCBI Taxonomy" id="98668"/>
    <lineage>
        <taxon>Bacteria</taxon>
        <taxon>Bacillati</taxon>
        <taxon>Actinomycetota</taxon>
        <taxon>Actinomycetes</taxon>
        <taxon>Mycobacteriales</taxon>
        <taxon>Mycobacteriaceae</taxon>
        <taxon>Mycolicibacterium</taxon>
    </lineage>
</organism>
<accession>A0ABW9LUN9</accession>
<proteinExistence type="predicted"/>
<dbReference type="RefSeq" id="WP_409549448.1">
    <property type="nucleotide sequence ID" value="NZ_JBKBDE010000002.1"/>
</dbReference>
<keyword evidence="2" id="KW-1185">Reference proteome</keyword>
<reference evidence="1 2" key="1">
    <citation type="submission" date="2024-12" db="EMBL/GenBank/DDBJ databases">
        <title>The coexistence of Mycolicibacterium septicum and Mycolicibacterium nivoides in clinical samples.</title>
        <authorList>
            <person name="Wang C."/>
            <person name="Feng Y."/>
            <person name="Zong Z."/>
        </authorList>
    </citation>
    <scope>NUCLEOTIDE SEQUENCE [LARGE SCALE GENOMIC DNA]</scope>
    <source>
        <strain evidence="1 2">120310</strain>
    </source>
</reference>
<comment type="caution">
    <text evidence="1">The sequence shown here is derived from an EMBL/GenBank/DDBJ whole genome shotgun (WGS) entry which is preliminary data.</text>
</comment>
<evidence type="ECO:0008006" key="3">
    <source>
        <dbReference type="Google" id="ProtNLM"/>
    </source>
</evidence>
<gene>
    <name evidence="1" type="ORF">ACK4CP_09685</name>
</gene>
<evidence type="ECO:0000313" key="2">
    <source>
        <dbReference type="Proteomes" id="UP001635817"/>
    </source>
</evidence>
<dbReference type="EMBL" id="JBKBDE010000002">
    <property type="protein sequence ID" value="MFN6550662.1"/>
    <property type="molecule type" value="Genomic_DNA"/>
</dbReference>
<dbReference type="Proteomes" id="UP001635817">
    <property type="component" value="Unassembled WGS sequence"/>
</dbReference>
<name>A0ABW9LUN9_9MYCO</name>
<sequence length="114" mass="12126">MTFGGQTITFVSVTEDLGTRDRYGNPALIRAEVPVPGCRFRPLTAKEKIEGGFNTVQDPWKATCPPAPAVVGAASNGEVKVDGATYQIVGGVRVFDDLGGDPYKVTVIAERWVG</sequence>
<evidence type="ECO:0000313" key="1">
    <source>
        <dbReference type="EMBL" id="MFN6550662.1"/>
    </source>
</evidence>
<protein>
    <recommendedName>
        <fullName evidence="3">Head-to-tail stopper</fullName>
    </recommendedName>
</protein>